<protein>
    <submittedName>
        <fullName evidence="2">Carbonic anhydrase family protein</fullName>
    </submittedName>
</protein>
<dbReference type="PROSITE" id="PS51144">
    <property type="entry name" value="ALPHA_CA_2"/>
    <property type="match status" value="1"/>
</dbReference>
<dbReference type="InterPro" id="IPR001148">
    <property type="entry name" value="CA_dom"/>
</dbReference>
<evidence type="ECO:0000313" key="2">
    <source>
        <dbReference type="EMBL" id="MBZ5750357.1"/>
    </source>
</evidence>
<comment type="caution">
    <text evidence="2">The sequence shown here is derived from an EMBL/GenBank/DDBJ whole genome shotgun (WGS) entry which is preliminary data.</text>
</comment>
<accession>A0ABS7UQK2</accession>
<feature type="domain" description="Alpha-carbonic anhydrase" evidence="1">
    <location>
        <begin position="1"/>
        <end position="98"/>
    </location>
</feature>
<dbReference type="Gene3D" id="3.10.200.10">
    <property type="entry name" value="Alpha carbonic anhydrase"/>
    <property type="match status" value="1"/>
</dbReference>
<dbReference type="EMBL" id="JAIQUM010000014">
    <property type="protein sequence ID" value="MBZ5750357.1"/>
    <property type="molecule type" value="Genomic_DNA"/>
</dbReference>
<dbReference type="SUPFAM" id="SSF51069">
    <property type="entry name" value="Carbonic anhydrase"/>
    <property type="match status" value="1"/>
</dbReference>
<organism evidence="2 3">
    <name type="scientific">Metabacillus rhizolycopersici</name>
    <dbReference type="NCBI Taxonomy" id="2875709"/>
    <lineage>
        <taxon>Bacteria</taxon>
        <taxon>Bacillati</taxon>
        <taxon>Bacillota</taxon>
        <taxon>Bacilli</taxon>
        <taxon>Bacillales</taxon>
        <taxon>Bacillaceae</taxon>
        <taxon>Metabacillus</taxon>
    </lineage>
</organism>
<reference evidence="2" key="1">
    <citation type="submission" date="2024-05" db="EMBL/GenBank/DDBJ databases">
        <title>Metabacillus sp. nov., isolated from the rhizosphere soil of tomato plants.</title>
        <authorList>
            <person name="Ma R."/>
        </authorList>
    </citation>
    <scope>NUCLEOTIDE SEQUENCE</scope>
    <source>
        <strain evidence="2">DBTR6</strain>
    </source>
</reference>
<evidence type="ECO:0000259" key="1">
    <source>
        <dbReference type="PROSITE" id="PS51144"/>
    </source>
</evidence>
<dbReference type="Proteomes" id="UP001165287">
    <property type="component" value="Unassembled WGS sequence"/>
</dbReference>
<dbReference type="InterPro" id="IPR036398">
    <property type="entry name" value="CA_dom_sf"/>
</dbReference>
<sequence length="98" mass="11385">MRCIGISTQPPRKECKSCSIQYDKFLSFHNNLISFYVLFRSEHQFDGKNFDMELHVVYKSDKGNLAVVGVMIKVGKEKHHQIYGRTFRKSVVSSSIIR</sequence>
<keyword evidence="3" id="KW-1185">Reference proteome</keyword>
<proteinExistence type="predicted"/>
<evidence type="ECO:0000313" key="3">
    <source>
        <dbReference type="Proteomes" id="UP001165287"/>
    </source>
</evidence>
<name>A0ABS7UQK2_9BACI</name>
<gene>
    <name evidence="2" type="ORF">K9V48_08885</name>
</gene>